<dbReference type="PANTHER" id="PTHR46411">
    <property type="entry name" value="FAMILY ATPASE, PUTATIVE-RELATED"/>
    <property type="match status" value="1"/>
</dbReference>
<dbReference type="SMART" id="SM00382">
    <property type="entry name" value="AAA"/>
    <property type="match status" value="1"/>
</dbReference>
<reference evidence="3" key="2">
    <citation type="submission" date="2020-03" db="EMBL/GenBank/DDBJ databases">
        <authorList>
            <person name="Fu F.-F."/>
            <person name="Chen J."/>
        </authorList>
    </citation>
    <scope>NUCLEOTIDE SEQUENCE</scope>
    <source>
        <strain evidence="3">Lc1</strain>
    </source>
</reference>
<feature type="region of interest" description="Disordered" evidence="1">
    <location>
        <begin position="1"/>
        <end position="72"/>
    </location>
</feature>
<dbReference type="InterPro" id="IPR003593">
    <property type="entry name" value="AAA+_ATPase"/>
</dbReference>
<keyword evidence="4" id="KW-1185">Reference proteome</keyword>
<dbReference type="Pfam" id="PF00004">
    <property type="entry name" value="AAA"/>
    <property type="match status" value="1"/>
</dbReference>
<feature type="region of interest" description="Disordered" evidence="1">
    <location>
        <begin position="292"/>
        <end position="315"/>
    </location>
</feature>
<dbReference type="GO" id="GO:0005524">
    <property type="term" value="F:ATP binding"/>
    <property type="evidence" value="ECO:0007669"/>
    <property type="project" value="InterPro"/>
</dbReference>
<proteinExistence type="predicted"/>
<dbReference type="GeneID" id="69013911"/>
<organism evidence="3 4">
    <name type="scientific">Colletotrichum gloeosporioides</name>
    <name type="common">Anthracnose fungus</name>
    <name type="synonym">Glomerella cingulata</name>
    <dbReference type="NCBI Taxonomy" id="474922"/>
    <lineage>
        <taxon>Eukaryota</taxon>
        <taxon>Fungi</taxon>
        <taxon>Dikarya</taxon>
        <taxon>Ascomycota</taxon>
        <taxon>Pezizomycotina</taxon>
        <taxon>Sordariomycetes</taxon>
        <taxon>Hypocreomycetidae</taxon>
        <taxon>Glomerellales</taxon>
        <taxon>Glomerellaceae</taxon>
        <taxon>Colletotrichum</taxon>
        <taxon>Colletotrichum gloeosporioides species complex</taxon>
    </lineage>
</organism>
<dbReference type="AlphaFoldDB" id="A0A8H4FHQ3"/>
<evidence type="ECO:0000259" key="2">
    <source>
        <dbReference type="SMART" id="SM00382"/>
    </source>
</evidence>
<dbReference type="EMBL" id="WVTB01000061">
    <property type="protein sequence ID" value="KAF3802652.1"/>
    <property type="molecule type" value="Genomic_DNA"/>
</dbReference>
<feature type="region of interest" description="Disordered" evidence="1">
    <location>
        <begin position="118"/>
        <end position="169"/>
    </location>
</feature>
<accession>A0A8H4FHQ3</accession>
<reference evidence="3" key="1">
    <citation type="journal article" date="2020" name="Phytopathology">
        <title>Genome sequence and comparative analysis of Colletotrichum gloeosporioides isolated from Liriodendron leaves.</title>
        <authorList>
            <person name="Fu F.F."/>
            <person name="Hao Z."/>
            <person name="Wang P."/>
            <person name="Lu Y."/>
            <person name="Xue L.J."/>
            <person name="Wei G."/>
            <person name="Tian Y."/>
            <person name="Baishi H."/>
            <person name="Xu H."/>
            <person name="Shi J."/>
            <person name="Cheng T."/>
            <person name="Wang G."/>
            <person name="Yi Y."/>
            <person name="Chen J."/>
        </authorList>
    </citation>
    <scope>NUCLEOTIDE SEQUENCE</scope>
    <source>
        <strain evidence="3">Lc1</strain>
    </source>
</reference>
<gene>
    <name evidence="3" type="ORF">GCG54_00006763</name>
</gene>
<dbReference type="InterPro" id="IPR003959">
    <property type="entry name" value="ATPase_AAA_core"/>
</dbReference>
<dbReference type="RefSeq" id="XP_045261811.1">
    <property type="nucleotide sequence ID" value="XM_045406761.1"/>
</dbReference>
<feature type="compositionally biased region" description="Low complexity" evidence="1">
    <location>
        <begin position="140"/>
        <end position="153"/>
    </location>
</feature>
<feature type="domain" description="AAA+ ATPase" evidence="2">
    <location>
        <begin position="704"/>
        <end position="831"/>
    </location>
</feature>
<evidence type="ECO:0000313" key="4">
    <source>
        <dbReference type="Proteomes" id="UP000613401"/>
    </source>
</evidence>
<dbReference type="Gene3D" id="3.40.50.300">
    <property type="entry name" value="P-loop containing nucleotide triphosphate hydrolases"/>
    <property type="match status" value="1"/>
</dbReference>
<dbReference type="Proteomes" id="UP000613401">
    <property type="component" value="Unassembled WGS sequence"/>
</dbReference>
<dbReference type="InterPro" id="IPR056599">
    <property type="entry name" value="AAA_lid_fung"/>
</dbReference>
<evidence type="ECO:0000313" key="3">
    <source>
        <dbReference type="EMBL" id="KAF3802652.1"/>
    </source>
</evidence>
<feature type="compositionally biased region" description="Pro residues" evidence="1">
    <location>
        <begin position="127"/>
        <end position="139"/>
    </location>
</feature>
<dbReference type="InterPro" id="IPR027417">
    <property type="entry name" value="P-loop_NTPase"/>
</dbReference>
<protein>
    <recommendedName>
        <fullName evidence="2">AAA+ ATPase domain-containing protein</fullName>
    </recommendedName>
</protein>
<dbReference type="GO" id="GO:0016887">
    <property type="term" value="F:ATP hydrolysis activity"/>
    <property type="evidence" value="ECO:0007669"/>
    <property type="project" value="InterPro"/>
</dbReference>
<dbReference type="Pfam" id="PF22942">
    <property type="entry name" value="DUF7025"/>
    <property type="match status" value="1"/>
</dbReference>
<dbReference type="Pfam" id="PF23232">
    <property type="entry name" value="AAA_lid_13"/>
    <property type="match status" value="1"/>
</dbReference>
<comment type="caution">
    <text evidence="3">The sequence shown here is derived from an EMBL/GenBank/DDBJ whole genome shotgun (WGS) entry which is preliminary data.</text>
</comment>
<evidence type="ECO:0000256" key="1">
    <source>
        <dbReference type="SAM" id="MobiDB-lite"/>
    </source>
</evidence>
<dbReference type="SUPFAM" id="SSF52540">
    <property type="entry name" value="P-loop containing nucleoside triphosphate hydrolases"/>
    <property type="match status" value="1"/>
</dbReference>
<dbReference type="InterPro" id="IPR054289">
    <property type="entry name" value="DUF7025"/>
</dbReference>
<feature type="compositionally biased region" description="Basic and acidic residues" evidence="1">
    <location>
        <begin position="24"/>
        <end position="37"/>
    </location>
</feature>
<dbReference type="PANTHER" id="PTHR46411:SF3">
    <property type="entry name" value="AAA+ ATPASE DOMAIN-CONTAINING PROTEIN"/>
    <property type="match status" value="1"/>
</dbReference>
<sequence>MGEDPIASEATPPASGPDPVADGTKNDISDGATKDSTENPVPPNAEVPKDSADASQGGPPIPVYLPPGSNELPVEERVAKPGVRYYNYQGFVNRLDSDGEDFGIEVLVTGTDWHEEVSIETHKRWEPSPPPPPPVPAQPPTTQQPEQPTVDVTDATPKQPSPPLHVENPSTGYVPYYIRNRVSEYLAADPLEKKYSFSDKIEFSSGSESILEGRIMRVRIRSPKIMAALGAASGCRQLSNDKSVFEFHRPFRIIEECHSEMKEKLAEMENIHFASASSSDIALAEDITLASHEPASPAESPKATTELTPDEVAPEGKEENLQFTMEDVEHMRQYVGFVEKAILPIRETFQYVEQKTPPRVCFEDIPYLFKPGALVIVTEKARSGRTLHRSAVQRIWRLVSCQPSDVRTGTHYEEDDEGNEYTTTTWSMYSLDYDGEILVPVWKSFRFLRFDGERDITSLGCYPLEFDSKGAKILEEQKVSGERFKSCLTGKWKHFFYLGWTFITGLRGEFLEDEKGNFIQHPEYIESEIVVDFKETLQSYPGWETEQLTQSLARNNWDWDGSAQHQLRIWEEDRKGSHGRRRYRVVYSPILIEESELYRREADKWQAQDVFLSGKADFKSKDWSAEDFALLPKRVFAYVLRERRFARLDVAGIDLHTEQSNVTLDDIQMDQKRRRMIRSSVSAHFRDKNKPSTSELDMFRGKGKGLVILLHGAPGVGKTATAEAVAAENNRPLFPITCGDLGFSPGEVDKALRDIFRYAHLWTCILLFDEADVFLTQRDRSGGNLERNALVGVFLRVLEYYSGILFMTTNRVGALDEAFQSRVHLSLSYPNLSLVDTIEILRFNLDRLPRINKAEGKTAQGGYLKIFDIPIIEGPWNGRQIRNAVQIAAGLALYEKQTGSGDNDDEDDPPYLTAEHFRAVADMTYEFEDYLSLAGKGDAQVQARRRRDRADQFHGREDQRLEVDMEVIGETILPQGVAATHQVQELPLAEIAAQRLDHLGCLVKILAQERGHLLETLIERRNALVRVKFPAVL</sequence>
<name>A0A8H4FHQ3_COLGL</name>